<dbReference type="Proteomes" id="UP000644115">
    <property type="component" value="Unassembled WGS sequence"/>
</dbReference>
<reference evidence="1" key="1">
    <citation type="submission" date="2020-08" db="EMBL/GenBank/DDBJ databases">
        <authorList>
            <person name="Liu C."/>
            <person name="Sun Q."/>
        </authorList>
    </citation>
    <scope>NUCLEOTIDE SEQUENCE</scope>
    <source>
        <strain evidence="1">BX16</strain>
    </source>
</reference>
<organism evidence="1 2">
    <name type="scientific">Lentihominibacter faecis</name>
    <dbReference type="NCBI Taxonomy" id="2764712"/>
    <lineage>
        <taxon>Bacteria</taxon>
        <taxon>Bacillati</taxon>
        <taxon>Bacillota</taxon>
        <taxon>Clostridia</taxon>
        <taxon>Peptostreptococcales</taxon>
        <taxon>Anaerovoracaceae</taxon>
        <taxon>Lentihominibacter</taxon>
    </lineage>
</organism>
<comment type="caution">
    <text evidence="1">The sequence shown here is derived from an EMBL/GenBank/DDBJ whole genome shotgun (WGS) entry which is preliminary data.</text>
</comment>
<sequence>MDRERMKAFHCIMGELKRIRKDIRTYQKKAERSGGKLMTDVARGSSPEFPYTETRMKIESFDHSKEDEYLRELRRREAEFDLMVMEAENWLKEIQDPQLYGIFRRKMKDNMTDSQIAEELGYSRSRITQIINKYLQLDKD</sequence>
<evidence type="ECO:0008006" key="3">
    <source>
        <dbReference type="Google" id="ProtNLM"/>
    </source>
</evidence>
<dbReference type="InterPro" id="IPR036388">
    <property type="entry name" value="WH-like_DNA-bd_sf"/>
</dbReference>
<keyword evidence="2" id="KW-1185">Reference proteome</keyword>
<proteinExistence type="predicted"/>
<name>A0A923SLN1_9FIRM</name>
<dbReference type="InterPro" id="IPR013324">
    <property type="entry name" value="RNA_pol_sigma_r3/r4-like"/>
</dbReference>
<dbReference type="RefSeq" id="WP_249286876.1">
    <property type="nucleotide sequence ID" value="NZ_JACRWC010000067.1"/>
</dbReference>
<evidence type="ECO:0000313" key="1">
    <source>
        <dbReference type="EMBL" id="MBC5999439.1"/>
    </source>
</evidence>
<protein>
    <recommendedName>
        <fullName evidence="3">RNA polymerase sigma-70 region 4 domain-containing protein</fullName>
    </recommendedName>
</protein>
<dbReference type="AlphaFoldDB" id="A0A923SLN1"/>
<dbReference type="SUPFAM" id="SSF88659">
    <property type="entry name" value="Sigma3 and sigma4 domains of RNA polymerase sigma factors"/>
    <property type="match status" value="1"/>
</dbReference>
<dbReference type="Gene3D" id="1.10.10.10">
    <property type="entry name" value="Winged helix-like DNA-binding domain superfamily/Winged helix DNA-binding domain"/>
    <property type="match status" value="1"/>
</dbReference>
<accession>A0A923SLN1</accession>
<dbReference type="EMBL" id="JACRWC010000067">
    <property type="protein sequence ID" value="MBC5999439.1"/>
    <property type="molecule type" value="Genomic_DNA"/>
</dbReference>
<gene>
    <name evidence="1" type="ORF">H8876_05445</name>
</gene>
<evidence type="ECO:0000313" key="2">
    <source>
        <dbReference type="Proteomes" id="UP000644115"/>
    </source>
</evidence>